<name>A0A060V0D4_9PROT</name>
<evidence type="ECO:0000313" key="3">
    <source>
        <dbReference type="Proteomes" id="UP000193925"/>
    </source>
</evidence>
<dbReference type="EMBL" id="CCCS020000078">
    <property type="protein sequence ID" value="CDQ12139.1"/>
    <property type="molecule type" value="Genomic_DNA"/>
</dbReference>
<dbReference type="Proteomes" id="UP000193925">
    <property type="component" value="Chromosome AFERRI"/>
</dbReference>
<proteinExistence type="predicted"/>
<dbReference type="AlphaFoldDB" id="A0A060V0D4"/>
<evidence type="ECO:0000313" key="1">
    <source>
        <dbReference type="EMBL" id="CDQ12139.1"/>
    </source>
</evidence>
<evidence type="ECO:0000313" key="2">
    <source>
        <dbReference type="EMBL" id="SMH64733.1"/>
    </source>
</evidence>
<reference evidence="2 3" key="3">
    <citation type="submission" date="2017-03" db="EMBL/GenBank/DDBJ databases">
        <authorList>
            <person name="Regsiter A."/>
            <person name="William W."/>
        </authorList>
    </citation>
    <scope>NUCLEOTIDE SEQUENCE [LARGE SCALE GENOMIC DNA]</scope>
    <source>
        <strain evidence="2">PRJEB5721</strain>
    </source>
</reference>
<dbReference type="RefSeq" id="WP_035195579.1">
    <property type="nucleotide sequence ID" value="NZ_CCCS020000078.1"/>
</dbReference>
<accession>A0A060V0D4</accession>
<reference evidence="1" key="2">
    <citation type="submission" date="2014-07" db="EMBL/GenBank/DDBJ databases">
        <title>Initial genome analysis of the psychrotolerant acidophile Acidithiobacillus ferrivorans CF27: insights into iron and sulfur oxidation pathways and into biofilm formation.</title>
        <authorList>
            <person name="Talla E."/>
            <person name="Hedrich S."/>
            <person name="Mangenot S."/>
            <person name="Ji B."/>
            <person name="Johnson D.B."/>
            <person name="Barbe V."/>
            <person name="Bonnefoy V."/>
        </authorList>
    </citation>
    <scope>NUCLEOTIDE SEQUENCE [LARGE SCALE GENOMIC DNA]</scope>
    <source>
        <strain evidence="1">CF27</strain>
    </source>
</reference>
<keyword evidence="3" id="KW-1185">Reference proteome</keyword>
<protein>
    <submittedName>
        <fullName evidence="1">Uncharacterized protein</fullName>
    </submittedName>
</protein>
<dbReference type="EMBL" id="LT841305">
    <property type="protein sequence ID" value="SMH64733.1"/>
    <property type="molecule type" value="Genomic_DNA"/>
</dbReference>
<gene>
    <name evidence="2" type="ORF">AFERRI_10767</name>
    <name evidence="1" type="ORF">AFERRI_80088</name>
</gene>
<reference evidence="1" key="1">
    <citation type="submission" date="2014-03" db="EMBL/GenBank/DDBJ databases">
        <authorList>
            <person name="Genoscope - CEA"/>
        </authorList>
    </citation>
    <scope>NUCLEOTIDE SEQUENCE [LARGE SCALE GENOMIC DNA]</scope>
    <source>
        <strain evidence="1">CF27</strain>
    </source>
</reference>
<organism evidence="1">
    <name type="scientific">Acidithiobacillus ferrivorans</name>
    <dbReference type="NCBI Taxonomy" id="160808"/>
    <lineage>
        <taxon>Bacteria</taxon>
        <taxon>Pseudomonadati</taxon>
        <taxon>Pseudomonadota</taxon>
        <taxon>Acidithiobacillia</taxon>
        <taxon>Acidithiobacillales</taxon>
        <taxon>Acidithiobacillaceae</taxon>
        <taxon>Acidithiobacillus</taxon>
    </lineage>
</organism>
<sequence>MFFLSDSERQHLRELLQEKADECDHVAGCNPAMGLDERHIESDTHLVFEGLHVLANGHAARLYALLHPYGHQSHPEANGGRTLLMMQRIEEYGSAGCAPAGLRHAENCK</sequence>